<keyword evidence="2" id="KW-1185">Reference proteome</keyword>
<dbReference type="Proteomes" id="UP000593579">
    <property type="component" value="Unassembled WGS sequence"/>
</dbReference>
<evidence type="ECO:0000313" key="1">
    <source>
        <dbReference type="EMBL" id="MBA0747024.1"/>
    </source>
</evidence>
<gene>
    <name evidence="1" type="ORF">Gogos_009492</name>
</gene>
<name>A0A7J9CFF8_GOSGO</name>
<evidence type="ECO:0000313" key="2">
    <source>
        <dbReference type="Proteomes" id="UP000593579"/>
    </source>
</evidence>
<dbReference type="EMBL" id="JABEZY010000009">
    <property type="protein sequence ID" value="MBA0747024.1"/>
    <property type="molecule type" value="Genomic_DNA"/>
</dbReference>
<protein>
    <submittedName>
        <fullName evidence="1">Uncharacterized protein</fullName>
    </submittedName>
</protein>
<organism evidence="1 2">
    <name type="scientific">Gossypium gossypioides</name>
    <name type="common">Mexican cotton</name>
    <name type="synonym">Selera gossypioides</name>
    <dbReference type="NCBI Taxonomy" id="34282"/>
    <lineage>
        <taxon>Eukaryota</taxon>
        <taxon>Viridiplantae</taxon>
        <taxon>Streptophyta</taxon>
        <taxon>Embryophyta</taxon>
        <taxon>Tracheophyta</taxon>
        <taxon>Spermatophyta</taxon>
        <taxon>Magnoliopsida</taxon>
        <taxon>eudicotyledons</taxon>
        <taxon>Gunneridae</taxon>
        <taxon>Pentapetalae</taxon>
        <taxon>rosids</taxon>
        <taxon>malvids</taxon>
        <taxon>Malvales</taxon>
        <taxon>Malvaceae</taxon>
        <taxon>Malvoideae</taxon>
        <taxon>Gossypium</taxon>
    </lineage>
</organism>
<dbReference type="OrthoDB" id="10397376at2759"/>
<dbReference type="AlphaFoldDB" id="A0A7J9CFF8"/>
<accession>A0A7J9CFF8</accession>
<comment type="caution">
    <text evidence="1">The sequence shown here is derived from an EMBL/GenBank/DDBJ whole genome shotgun (WGS) entry which is preliminary data.</text>
</comment>
<sequence>MGEFVSNDSGTSYPSSFFDPNVINQYCASDLELLSSVGISGEGKEVDNKEMNDNTKGMEDSLLNSLANKDDEFGGEIQRNLMIKVLEREGDVTNGVSESRNNDDGC</sequence>
<reference evidence="1 2" key="1">
    <citation type="journal article" date="2019" name="Genome Biol. Evol.">
        <title>Insights into the evolution of the New World diploid cottons (Gossypium, subgenus Houzingenia) based on genome sequencing.</title>
        <authorList>
            <person name="Grover C.E."/>
            <person name="Arick M.A. 2nd"/>
            <person name="Thrash A."/>
            <person name="Conover J.L."/>
            <person name="Sanders W.S."/>
            <person name="Peterson D.G."/>
            <person name="Frelichowski J.E."/>
            <person name="Scheffler J.A."/>
            <person name="Scheffler B.E."/>
            <person name="Wendel J.F."/>
        </authorList>
    </citation>
    <scope>NUCLEOTIDE SEQUENCE [LARGE SCALE GENOMIC DNA]</scope>
    <source>
        <strain evidence="1">5</strain>
        <tissue evidence="1">Leaf</tissue>
    </source>
</reference>
<proteinExistence type="predicted"/>